<dbReference type="Pfam" id="PF00082">
    <property type="entry name" value="Peptidase_S8"/>
    <property type="match status" value="1"/>
</dbReference>
<evidence type="ECO:0000259" key="8">
    <source>
        <dbReference type="Pfam" id="PF00082"/>
    </source>
</evidence>
<evidence type="ECO:0000256" key="7">
    <source>
        <dbReference type="PROSITE-ProRule" id="PRU01240"/>
    </source>
</evidence>
<dbReference type="PROSITE" id="PS00136">
    <property type="entry name" value="SUBTILASE_ASP"/>
    <property type="match status" value="1"/>
</dbReference>
<dbReference type="PANTHER" id="PTHR43806:SF11">
    <property type="entry name" value="CEREVISIN-RELATED"/>
    <property type="match status" value="1"/>
</dbReference>
<dbReference type="InterPro" id="IPR000209">
    <property type="entry name" value="Peptidase_S8/S53_dom"/>
</dbReference>
<keyword evidence="2" id="KW-0645">Protease</keyword>
<evidence type="ECO:0000256" key="5">
    <source>
        <dbReference type="ARBA" id="ARBA00023529"/>
    </source>
</evidence>
<dbReference type="PRINTS" id="PR00723">
    <property type="entry name" value="SUBTILISIN"/>
</dbReference>
<dbReference type="SUPFAM" id="SSF52743">
    <property type="entry name" value="Subtilisin-like"/>
    <property type="match status" value="1"/>
</dbReference>
<organism evidence="10">
    <name type="scientific">Perkinsus marinus (strain ATCC 50983 / TXsc)</name>
    <dbReference type="NCBI Taxonomy" id="423536"/>
    <lineage>
        <taxon>Eukaryota</taxon>
        <taxon>Sar</taxon>
        <taxon>Alveolata</taxon>
        <taxon>Perkinsozoa</taxon>
        <taxon>Perkinsea</taxon>
        <taxon>Perkinsida</taxon>
        <taxon>Perkinsidae</taxon>
        <taxon>Perkinsus</taxon>
    </lineage>
</organism>
<dbReference type="InterPro" id="IPR015500">
    <property type="entry name" value="Peptidase_S8_subtilisin-rel"/>
</dbReference>
<sequence>AVRDSGLQRREPIVSLMDTGIKAEHPEFDGRLLKGINLDGLRGEDDADLHGHGTAMAGIIAANSNNGEGISGIADRVKIRSIRMSYKEGVAPVD</sequence>
<dbReference type="Gene3D" id="3.40.50.200">
    <property type="entry name" value="Peptidase S8/S53 domain"/>
    <property type="match status" value="1"/>
</dbReference>
<feature type="domain" description="Peptidase S8/S53" evidence="8">
    <location>
        <begin position="11"/>
        <end position="87"/>
    </location>
</feature>
<dbReference type="OrthoDB" id="441552at2759"/>
<evidence type="ECO:0000313" key="10">
    <source>
        <dbReference type="Proteomes" id="UP000007800"/>
    </source>
</evidence>
<comment type="similarity">
    <text evidence="1 7">Belongs to the peptidase S8 family.</text>
</comment>
<keyword evidence="4" id="KW-0720">Serine protease</keyword>
<proteinExistence type="inferred from homology"/>
<evidence type="ECO:0000256" key="1">
    <source>
        <dbReference type="ARBA" id="ARBA00011073"/>
    </source>
</evidence>
<evidence type="ECO:0000256" key="4">
    <source>
        <dbReference type="ARBA" id="ARBA00022825"/>
    </source>
</evidence>
<dbReference type="InParanoid" id="C5KVL7"/>
<evidence type="ECO:0000256" key="3">
    <source>
        <dbReference type="ARBA" id="ARBA00022801"/>
    </source>
</evidence>
<evidence type="ECO:0000256" key="6">
    <source>
        <dbReference type="ARBA" id="ARBA00023619"/>
    </source>
</evidence>
<reference evidence="9 10" key="1">
    <citation type="submission" date="2008-07" db="EMBL/GenBank/DDBJ databases">
        <authorList>
            <person name="El-Sayed N."/>
            <person name="Caler E."/>
            <person name="Inman J."/>
            <person name="Amedeo P."/>
            <person name="Hass B."/>
            <person name="Wortman J."/>
        </authorList>
    </citation>
    <scope>NUCLEOTIDE SEQUENCE [LARGE SCALE GENOMIC DNA]</scope>
    <source>
        <strain evidence="10">ATCC 50983 / TXsc</strain>
    </source>
</reference>
<dbReference type="InterPro" id="IPR050131">
    <property type="entry name" value="Peptidase_S8_subtilisin-like"/>
</dbReference>
<dbReference type="GeneID" id="9046830"/>
<comment type="caution">
    <text evidence="7">Lacks conserved residue(s) required for the propagation of feature annotation.</text>
</comment>
<feature type="non-terminal residue" evidence="9">
    <location>
        <position position="94"/>
    </location>
</feature>
<comment type="catalytic activity">
    <reaction evidence="5">
        <text>Hydrolysis of proteins with broad specificity for peptide bonds, and a preference for a large uncharged residue in P1. Hydrolyzes peptide amides.</text>
        <dbReference type="EC" id="3.4.21.62"/>
    </reaction>
</comment>
<feature type="non-terminal residue" evidence="9">
    <location>
        <position position="1"/>
    </location>
</feature>
<dbReference type="PROSITE" id="PS51892">
    <property type="entry name" value="SUBTILASE"/>
    <property type="match status" value="1"/>
</dbReference>
<evidence type="ECO:0000313" key="9">
    <source>
        <dbReference type="EMBL" id="EER11476.1"/>
    </source>
</evidence>
<name>C5KVL7_PERM5</name>
<keyword evidence="10" id="KW-1185">Reference proteome</keyword>
<keyword evidence="3" id="KW-0378">Hydrolase</keyword>
<accession>C5KVL7</accession>
<dbReference type="EMBL" id="GG676679">
    <property type="protein sequence ID" value="EER11476.1"/>
    <property type="molecule type" value="Genomic_DNA"/>
</dbReference>
<protein>
    <recommendedName>
        <fullName evidence="6">subtilisin</fullName>
        <ecNumber evidence="6">3.4.21.62</ecNumber>
    </recommendedName>
</protein>
<dbReference type="PANTHER" id="PTHR43806">
    <property type="entry name" value="PEPTIDASE S8"/>
    <property type="match status" value="1"/>
</dbReference>
<dbReference type="RefSeq" id="XP_002779681.1">
    <property type="nucleotide sequence ID" value="XM_002779635.1"/>
</dbReference>
<dbReference type="GO" id="GO:0006508">
    <property type="term" value="P:proteolysis"/>
    <property type="evidence" value="ECO:0007669"/>
    <property type="project" value="UniProtKB-KW"/>
</dbReference>
<dbReference type="InterPro" id="IPR023827">
    <property type="entry name" value="Peptidase_S8_Asp-AS"/>
</dbReference>
<dbReference type="EC" id="3.4.21.62" evidence="6"/>
<dbReference type="InterPro" id="IPR036852">
    <property type="entry name" value="Peptidase_S8/S53_dom_sf"/>
</dbReference>
<evidence type="ECO:0000256" key="2">
    <source>
        <dbReference type="ARBA" id="ARBA00022670"/>
    </source>
</evidence>
<gene>
    <name evidence="9" type="ORF">Pmar_PMAR025319</name>
</gene>
<dbReference type="GO" id="GO:0004252">
    <property type="term" value="F:serine-type endopeptidase activity"/>
    <property type="evidence" value="ECO:0007669"/>
    <property type="project" value="UniProtKB-EC"/>
</dbReference>
<dbReference type="Proteomes" id="UP000007800">
    <property type="component" value="Unassembled WGS sequence"/>
</dbReference>
<dbReference type="AlphaFoldDB" id="C5KVL7"/>